<feature type="compositionally biased region" description="Gly residues" evidence="1">
    <location>
        <begin position="1"/>
        <end position="18"/>
    </location>
</feature>
<evidence type="ECO:0000313" key="3">
    <source>
        <dbReference type="Proteomes" id="UP000271098"/>
    </source>
</evidence>
<accession>A0A183DG02</accession>
<proteinExistence type="predicted"/>
<evidence type="ECO:0000256" key="1">
    <source>
        <dbReference type="SAM" id="MobiDB-lite"/>
    </source>
</evidence>
<reference evidence="4" key="1">
    <citation type="submission" date="2016-06" db="UniProtKB">
        <authorList>
            <consortium name="WormBaseParasite"/>
        </authorList>
    </citation>
    <scope>IDENTIFICATION</scope>
</reference>
<evidence type="ECO:0000313" key="4">
    <source>
        <dbReference type="WBParaSite" id="GPUH_0000765201-mRNA-1"/>
    </source>
</evidence>
<evidence type="ECO:0000313" key="2">
    <source>
        <dbReference type="EMBL" id="VDK59093.1"/>
    </source>
</evidence>
<sequence length="74" mass="6816">MGRGILGGKGGRISGPGGLRRAPIRGIPAPGGIGGPCGAPGNLSIGIRLGGTSGGRGLISGGAPRIGGGAFVDT</sequence>
<gene>
    <name evidence="2" type="ORF">GPUH_LOCUS7643</name>
</gene>
<feature type="compositionally biased region" description="Low complexity" evidence="1">
    <location>
        <begin position="19"/>
        <end position="28"/>
    </location>
</feature>
<organism evidence="4">
    <name type="scientific">Gongylonema pulchrum</name>
    <dbReference type="NCBI Taxonomy" id="637853"/>
    <lineage>
        <taxon>Eukaryota</taxon>
        <taxon>Metazoa</taxon>
        <taxon>Ecdysozoa</taxon>
        <taxon>Nematoda</taxon>
        <taxon>Chromadorea</taxon>
        <taxon>Rhabditida</taxon>
        <taxon>Spirurina</taxon>
        <taxon>Spiruromorpha</taxon>
        <taxon>Spiruroidea</taxon>
        <taxon>Gongylonematidae</taxon>
        <taxon>Gongylonema</taxon>
    </lineage>
</organism>
<name>A0A183DG02_9BILA</name>
<reference evidence="2 3" key="2">
    <citation type="submission" date="2018-11" db="EMBL/GenBank/DDBJ databases">
        <authorList>
            <consortium name="Pathogen Informatics"/>
        </authorList>
    </citation>
    <scope>NUCLEOTIDE SEQUENCE [LARGE SCALE GENOMIC DNA]</scope>
</reference>
<feature type="region of interest" description="Disordered" evidence="1">
    <location>
        <begin position="1"/>
        <end position="35"/>
    </location>
</feature>
<dbReference type="EMBL" id="UYRT01020252">
    <property type="protein sequence ID" value="VDK59093.1"/>
    <property type="molecule type" value="Genomic_DNA"/>
</dbReference>
<dbReference type="AlphaFoldDB" id="A0A183DG02"/>
<dbReference type="Proteomes" id="UP000271098">
    <property type="component" value="Unassembled WGS sequence"/>
</dbReference>
<keyword evidence="3" id="KW-1185">Reference proteome</keyword>
<dbReference type="WBParaSite" id="GPUH_0000765201-mRNA-1">
    <property type="protein sequence ID" value="GPUH_0000765201-mRNA-1"/>
    <property type="gene ID" value="GPUH_0000765201"/>
</dbReference>
<protein>
    <submittedName>
        <fullName evidence="2 4">Uncharacterized protein</fullName>
    </submittedName>
</protein>